<reference evidence="1 2" key="1">
    <citation type="submission" date="2021-03" db="EMBL/GenBank/DDBJ databases">
        <title>Sequencing the genomes of 1000 actinobacteria strains.</title>
        <authorList>
            <person name="Klenk H.-P."/>
        </authorList>
    </citation>
    <scope>NUCLEOTIDE SEQUENCE [LARGE SCALE GENOMIC DNA]</scope>
    <source>
        <strain evidence="1 2">DSM 14564</strain>
    </source>
</reference>
<gene>
    <name evidence="1" type="ORF">JOF44_001590</name>
</gene>
<evidence type="ECO:0000313" key="2">
    <source>
        <dbReference type="Proteomes" id="UP000698222"/>
    </source>
</evidence>
<sequence length="250" mass="27905">MSQSYVTTNVQVGDSVGLPEPVRDLAERLRLRACETTGAAQRELESGQRDELFLLSTLGFANESERIAKDLRTLLTAYAHAVASERPSLQEVASWQRVTPGNLRRRYAPTHVEAIRSLLSDRVSFDLVEIAFASVDDEMLREASDQSRHDYGIRSDIRQACTAFVDETAEVLHGKGWRERTFVESRFDPNPLRGYSGVSALSMGSDKALAQLSPNLIDHALARLGPEHAHYVEFERHAVEQAGVNLSEQR</sequence>
<evidence type="ECO:0008006" key="3">
    <source>
        <dbReference type="Google" id="ProtNLM"/>
    </source>
</evidence>
<keyword evidence="2" id="KW-1185">Reference proteome</keyword>
<dbReference type="EMBL" id="JAGIOC010000001">
    <property type="protein sequence ID" value="MBP2408687.1"/>
    <property type="molecule type" value="Genomic_DNA"/>
</dbReference>
<accession>A0ABS4YJV4</accession>
<organism evidence="1 2">
    <name type="scientific">Brachybacterium fresconis</name>
    <dbReference type="NCBI Taxonomy" id="173363"/>
    <lineage>
        <taxon>Bacteria</taxon>
        <taxon>Bacillati</taxon>
        <taxon>Actinomycetota</taxon>
        <taxon>Actinomycetes</taxon>
        <taxon>Micrococcales</taxon>
        <taxon>Dermabacteraceae</taxon>
        <taxon>Brachybacterium</taxon>
    </lineage>
</organism>
<comment type="caution">
    <text evidence="1">The sequence shown here is derived from an EMBL/GenBank/DDBJ whole genome shotgun (WGS) entry which is preliminary data.</text>
</comment>
<dbReference type="Proteomes" id="UP000698222">
    <property type="component" value="Unassembled WGS sequence"/>
</dbReference>
<name>A0ABS4YJV4_9MICO</name>
<proteinExistence type="predicted"/>
<dbReference type="RefSeq" id="WP_209889511.1">
    <property type="nucleotide sequence ID" value="NZ_BAAAJV010000001.1"/>
</dbReference>
<evidence type="ECO:0000313" key="1">
    <source>
        <dbReference type="EMBL" id="MBP2408687.1"/>
    </source>
</evidence>
<protein>
    <recommendedName>
        <fullName evidence="3">DUF222 domain-containing protein</fullName>
    </recommendedName>
</protein>